<comment type="caution">
    <text evidence="1">The sequence shown here is derived from an EMBL/GenBank/DDBJ whole genome shotgun (WGS) entry which is preliminary data.</text>
</comment>
<sequence length="338" mass="37392">MKIAALTQGQSIPSARFRIRQLIAPLQAAGIQIDELVGRPGAYPPPGTAARLGWAAAALGDAARRAWRSRRYDASIVQRELISTLPSLESWAGRPMVADIDDAIWLNRGGHAADSLAKAADHIVVGNDYLAEHFARYGKPVSVIATAVDVQRFRPVPRDPAAPRVIGWSGTWGGYLYFEPLQDALAALLRRHPDWRLRFVSDRPATLDRLPPGQVEYRSWSPDTEAALTADMDIGLMPLDDSLWSLGKCSYKMLLYMACGVPVVATDLGMNRDVLAMREVGLGVRTQQDWVDALERLIGDDALRQRMGRQGRELVVERFSLETIAHQWRQVLATLPTP</sequence>
<name>A0A9X2C410_9BURK</name>
<dbReference type="Pfam" id="PF13692">
    <property type="entry name" value="Glyco_trans_1_4"/>
    <property type="match status" value="1"/>
</dbReference>
<organism evidence="1 2">
    <name type="scientific">Scleromatobacter humisilvae</name>
    <dbReference type="NCBI Taxonomy" id="2897159"/>
    <lineage>
        <taxon>Bacteria</taxon>
        <taxon>Pseudomonadati</taxon>
        <taxon>Pseudomonadota</taxon>
        <taxon>Betaproteobacteria</taxon>
        <taxon>Burkholderiales</taxon>
        <taxon>Sphaerotilaceae</taxon>
        <taxon>Scleromatobacter</taxon>
    </lineage>
</organism>
<dbReference type="PANTHER" id="PTHR12526:SF636">
    <property type="entry name" value="BLL3647 PROTEIN"/>
    <property type="match status" value="1"/>
</dbReference>
<dbReference type="Gene3D" id="3.40.50.2000">
    <property type="entry name" value="Glycogen Phosphorylase B"/>
    <property type="match status" value="2"/>
</dbReference>
<evidence type="ECO:0000313" key="1">
    <source>
        <dbReference type="EMBL" id="MCK9688355.1"/>
    </source>
</evidence>
<accession>A0A9X2C410</accession>
<gene>
    <name evidence="1" type="ORF">LPC04_21825</name>
</gene>
<reference evidence="1" key="1">
    <citation type="submission" date="2021-11" db="EMBL/GenBank/DDBJ databases">
        <title>BS-T2-15 a new species belonging to the Comamonadaceae family isolated from the soil of a French oak forest.</title>
        <authorList>
            <person name="Mieszkin S."/>
            <person name="Alain K."/>
        </authorList>
    </citation>
    <scope>NUCLEOTIDE SEQUENCE</scope>
    <source>
        <strain evidence="1">BS-T2-15</strain>
    </source>
</reference>
<dbReference type="AlphaFoldDB" id="A0A9X2C410"/>
<keyword evidence="2" id="KW-1185">Reference proteome</keyword>
<dbReference type="RefSeq" id="WP_275684397.1">
    <property type="nucleotide sequence ID" value="NZ_JAJLJH010000008.1"/>
</dbReference>
<evidence type="ECO:0000313" key="2">
    <source>
        <dbReference type="Proteomes" id="UP001139353"/>
    </source>
</evidence>
<dbReference type="Proteomes" id="UP001139353">
    <property type="component" value="Unassembled WGS sequence"/>
</dbReference>
<dbReference type="CDD" id="cd03801">
    <property type="entry name" value="GT4_PimA-like"/>
    <property type="match status" value="1"/>
</dbReference>
<protein>
    <submittedName>
        <fullName evidence="1">Glycosyltransferase family 4 protein</fullName>
    </submittedName>
</protein>
<dbReference type="PANTHER" id="PTHR12526">
    <property type="entry name" value="GLYCOSYLTRANSFERASE"/>
    <property type="match status" value="1"/>
</dbReference>
<proteinExistence type="predicted"/>
<dbReference type="EMBL" id="JAJLJH010000008">
    <property type="protein sequence ID" value="MCK9688355.1"/>
    <property type="molecule type" value="Genomic_DNA"/>
</dbReference>
<dbReference type="SUPFAM" id="SSF53756">
    <property type="entry name" value="UDP-Glycosyltransferase/glycogen phosphorylase"/>
    <property type="match status" value="1"/>
</dbReference>
<dbReference type="GO" id="GO:0016757">
    <property type="term" value="F:glycosyltransferase activity"/>
    <property type="evidence" value="ECO:0007669"/>
    <property type="project" value="TreeGrafter"/>
</dbReference>